<evidence type="ECO:0008006" key="3">
    <source>
        <dbReference type="Google" id="ProtNLM"/>
    </source>
</evidence>
<accession>S7Q556</accession>
<dbReference type="AlphaFoldDB" id="S7Q556"/>
<dbReference type="HOGENOM" id="CLU_1777641_0_0_1"/>
<dbReference type="RefSeq" id="XP_007866327.1">
    <property type="nucleotide sequence ID" value="XM_007868136.1"/>
</dbReference>
<sequence length="146" mass="16668">MSVNEWVSLSDPLGRAISWQIIPLIKSLESTHCQSLSLEERQCWIPEQTLYASAPKLEAAIKALRPLTTLTSLTLSIPLLFARDFRSWTVQTMNLSPLQYLRIEDWTTEAGSWGVVFEFLRLKHLQKLELSVCNLPAPSQNQLLPY</sequence>
<evidence type="ECO:0000313" key="2">
    <source>
        <dbReference type="Proteomes" id="UP000030669"/>
    </source>
</evidence>
<protein>
    <recommendedName>
        <fullName evidence="3">F-box domain-containing protein</fullName>
    </recommendedName>
</protein>
<keyword evidence="2" id="KW-1185">Reference proteome</keyword>
<organism evidence="1 2">
    <name type="scientific">Gloeophyllum trabeum (strain ATCC 11539 / FP-39264 / Madison 617)</name>
    <name type="common">Brown rot fungus</name>
    <dbReference type="NCBI Taxonomy" id="670483"/>
    <lineage>
        <taxon>Eukaryota</taxon>
        <taxon>Fungi</taxon>
        <taxon>Dikarya</taxon>
        <taxon>Basidiomycota</taxon>
        <taxon>Agaricomycotina</taxon>
        <taxon>Agaricomycetes</taxon>
        <taxon>Gloeophyllales</taxon>
        <taxon>Gloeophyllaceae</taxon>
        <taxon>Gloeophyllum</taxon>
    </lineage>
</organism>
<dbReference type="GeneID" id="19301945"/>
<gene>
    <name evidence="1" type="ORF">GLOTRDRAFT_129458</name>
</gene>
<name>S7Q556_GLOTA</name>
<reference evidence="1 2" key="1">
    <citation type="journal article" date="2012" name="Science">
        <title>The Paleozoic origin of enzymatic lignin decomposition reconstructed from 31 fungal genomes.</title>
        <authorList>
            <person name="Floudas D."/>
            <person name="Binder M."/>
            <person name="Riley R."/>
            <person name="Barry K."/>
            <person name="Blanchette R.A."/>
            <person name="Henrissat B."/>
            <person name="Martinez A.T."/>
            <person name="Otillar R."/>
            <person name="Spatafora J.W."/>
            <person name="Yadav J.S."/>
            <person name="Aerts A."/>
            <person name="Benoit I."/>
            <person name="Boyd A."/>
            <person name="Carlson A."/>
            <person name="Copeland A."/>
            <person name="Coutinho P.M."/>
            <person name="de Vries R.P."/>
            <person name="Ferreira P."/>
            <person name="Findley K."/>
            <person name="Foster B."/>
            <person name="Gaskell J."/>
            <person name="Glotzer D."/>
            <person name="Gorecki P."/>
            <person name="Heitman J."/>
            <person name="Hesse C."/>
            <person name="Hori C."/>
            <person name="Igarashi K."/>
            <person name="Jurgens J.A."/>
            <person name="Kallen N."/>
            <person name="Kersten P."/>
            <person name="Kohler A."/>
            <person name="Kuees U."/>
            <person name="Kumar T.K.A."/>
            <person name="Kuo A."/>
            <person name="LaButti K."/>
            <person name="Larrondo L.F."/>
            <person name="Lindquist E."/>
            <person name="Ling A."/>
            <person name="Lombard V."/>
            <person name="Lucas S."/>
            <person name="Lundell T."/>
            <person name="Martin R."/>
            <person name="McLaughlin D.J."/>
            <person name="Morgenstern I."/>
            <person name="Morin E."/>
            <person name="Murat C."/>
            <person name="Nagy L.G."/>
            <person name="Nolan M."/>
            <person name="Ohm R.A."/>
            <person name="Patyshakuliyeva A."/>
            <person name="Rokas A."/>
            <person name="Ruiz-Duenas F.J."/>
            <person name="Sabat G."/>
            <person name="Salamov A."/>
            <person name="Samejima M."/>
            <person name="Schmutz J."/>
            <person name="Slot J.C."/>
            <person name="St John F."/>
            <person name="Stenlid J."/>
            <person name="Sun H."/>
            <person name="Sun S."/>
            <person name="Syed K."/>
            <person name="Tsang A."/>
            <person name="Wiebenga A."/>
            <person name="Young D."/>
            <person name="Pisabarro A."/>
            <person name="Eastwood D.C."/>
            <person name="Martin F."/>
            <person name="Cullen D."/>
            <person name="Grigoriev I.V."/>
            <person name="Hibbett D.S."/>
        </authorList>
    </citation>
    <scope>NUCLEOTIDE SEQUENCE [LARGE SCALE GENOMIC DNA]</scope>
    <source>
        <strain evidence="1 2">ATCC 11539</strain>
    </source>
</reference>
<dbReference type="KEGG" id="gtr:GLOTRDRAFT_129458"/>
<dbReference type="EMBL" id="KB469302">
    <property type="protein sequence ID" value="EPQ55166.1"/>
    <property type="molecule type" value="Genomic_DNA"/>
</dbReference>
<proteinExistence type="predicted"/>
<dbReference type="Proteomes" id="UP000030669">
    <property type="component" value="Unassembled WGS sequence"/>
</dbReference>
<evidence type="ECO:0000313" key="1">
    <source>
        <dbReference type="EMBL" id="EPQ55166.1"/>
    </source>
</evidence>
<dbReference type="SUPFAM" id="SSF52047">
    <property type="entry name" value="RNI-like"/>
    <property type="match status" value="1"/>
</dbReference>